<keyword evidence="11" id="KW-0503">Monooxygenase</keyword>
<evidence type="ECO:0000313" key="15">
    <source>
        <dbReference type="Proteomes" id="UP001329430"/>
    </source>
</evidence>
<dbReference type="Pfam" id="PF00067">
    <property type="entry name" value="p450"/>
    <property type="match status" value="1"/>
</dbReference>
<feature type="transmembrane region" description="Helical" evidence="13">
    <location>
        <begin position="6"/>
        <end position="23"/>
    </location>
</feature>
<evidence type="ECO:0000256" key="5">
    <source>
        <dbReference type="ARBA" id="ARBA00022617"/>
    </source>
</evidence>
<evidence type="ECO:0000256" key="11">
    <source>
        <dbReference type="ARBA" id="ARBA00023033"/>
    </source>
</evidence>
<reference evidence="14 15" key="1">
    <citation type="journal article" date="2024" name="Insects">
        <title>An Improved Chromosome-Level Genome Assembly of the Firefly Pyrocoelia pectoralis.</title>
        <authorList>
            <person name="Fu X."/>
            <person name="Meyer-Rochow V.B."/>
            <person name="Ballantyne L."/>
            <person name="Zhu X."/>
        </authorList>
    </citation>
    <scope>NUCLEOTIDE SEQUENCE [LARGE SCALE GENOMIC DNA]</scope>
    <source>
        <strain evidence="14">XCY_ONT2</strain>
    </source>
</reference>
<comment type="cofactor">
    <cofactor evidence="1">
        <name>heme</name>
        <dbReference type="ChEBI" id="CHEBI:30413"/>
    </cofactor>
</comment>
<protein>
    <recommendedName>
        <fullName evidence="16">Cytochrome P450</fullName>
    </recommendedName>
</protein>
<evidence type="ECO:0008006" key="16">
    <source>
        <dbReference type="Google" id="ProtNLM"/>
    </source>
</evidence>
<dbReference type="GO" id="GO:0020037">
    <property type="term" value="F:heme binding"/>
    <property type="evidence" value="ECO:0007669"/>
    <property type="project" value="InterPro"/>
</dbReference>
<keyword evidence="9" id="KW-0560">Oxidoreductase</keyword>
<keyword evidence="6" id="KW-0479">Metal-binding</keyword>
<name>A0AAN7VJH4_9COLE</name>
<evidence type="ECO:0000256" key="8">
    <source>
        <dbReference type="ARBA" id="ARBA00022848"/>
    </source>
</evidence>
<evidence type="ECO:0000256" key="9">
    <source>
        <dbReference type="ARBA" id="ARBA00023002"/>
    </source>
</evidence>
<keyword evidence="5" id="KW-0349">Heme</keyword>
<dbReference type="EMBL" id="JAVRBK010000004">
    <property type="protein sequence ID" value="KAK5644734.1"/>
    <property type="molecule type" value="Genomic_DNA"/>
</dbReference>
<dbReference type="GO" id="GO:0005789">
    <property type="term" value="C:endoplasmic reticulum membrane"/>
    <property type="evidence" value="ECO:0007669"/>
    <property type="project" value="UniProtKB-SubCell"/>
</dbReference>
<comment type="caution">
    <text evidence="14">The sequence shown here is derived from an EMBL/GenBank/DDBJ whole genome shotgun (WGS) entry which is preliminary data.</text>
</comment>
<evidence type="ECO:0000256" key="4">
    <source>
        <dbReference type="ARBA" id="ARBA00010617"/>
    </source>
</evidence>
<evidence type="ECO:0000256" key="7">
    <source>
        <dbReference type="ARBA" id="ARBA00022824"/>
    </source>
</evidence>
<dbReference type="GO" id="GO:0005506">
    <property type="term" value="F:iron ion binding"/>
    <property type="evidence" value="ECO:0007669"/>
    <property type="project" value="InterPro"/>
</dbReference>
<dbReference type="InterPro" id="IPR036396">
    <property type="entry name" value="Cyt_P450_sf"/>
</dbReference>
<evidence type="ECO:0000256" key="2">
    <source>
        <dbReference type="ARBA" id="ARBA00004174"/>
    </source>
</evidence>
<keyword evidence="7" id="KW-0256">Endoplasmic reticulum</keyword>
<comment type="similarity">
    <text evidence="4">Belongs to the cytochrome P450 family.</text>
</comment>
<dbReference type="SUPFAM" id="SSF48264">
    <property type="entry name" value="Cytochrome P450"/>
    <property type="match status" value="1"/>
</dbReference>
<dbReference type="GO" id="GO:0004497">
    <property type="term" value="F:monooxygenase activity"/>
    <property type="evidence" value="ECO:0007669"/>
    <property type="project" value="UniProtKB-KW"/>
</dbReference>
<dbReference type="Gene3D" id="1.10.630.10">
    <property type="entry name" value="Cytochrome P450"/>
    <property type="match status" value="1"/>
</dbReference>
<keyword evidence="8" id="KW-0492">Microsome</keyword>
<dbReference type="GO" id="GO:0016705">
    <property type="term" value="F:oxidoreductase activity, acting on paired donors, with incorporation or reduction of molecular oxygen"/>
    <property type="evidence" value="ECO:0007669"/>
    <property type="project" value="InterPro"/>
</dbReference>
<evidence type="ECO:0000256" key="12">
    <source>
        <dbReference type="ARBA" id="ARBA00023136"/>
    </source>
</evidence>
<dbReference type="Proteomes" id="UP001329430">
    <property type="component" value="Chromosome 4"/>
</dbReference>
<proteinExistence type="inferred from homology"/>
<evidence type="ECO:0000256" key="6">
    <source>
        <dbReference type="ARBA" id="ARBA00022723"/>
    </source>
</evidence>
<dbReference type="InterPro" id="IPR001128">
    <property type="entry name" value="Cyt_P450"/>
</dbReference>
<dbReference type="InterPro" id="IPR002402">
    <property type="entry name" value="Cyt_P450_E_grp-II"/>
</dbReference>
<organism evidence="14 15">
    <name type="scientific">Pyrocoelia pectoralis</name>
    <dbReference type="NCBI Taxonomy" id="417401"/>
    <lineage>
        <taxon>Eukaryota</taxon>
        <taxon>Metazoa</taxon>
        <taxon>Ecdysozoa</taxon>
        <taxon>Arthropoda</taxon>
        <taxon>Hexapoda</taxon>
        <taxon>Insecta</taxon>
        <taxon>Pterygota</taxon>
        <taxon>Neoptera</taxon>
        <taxon>Endopterygota</taxon>
        <taxon>Coleoptera</taxon>
        <taxon>Polyphaga</taxon>
        <taxon>Elateriformia</taxon>
        <taxon>Elateroidea</taxon>
        <taxon>Lampyridae</taxon>
        <taxon>Lampyrinae</taxon>
        <taxon>Pyrocoelia</taxon>
    </lineage>
</organism>
<accession>A0AAN7VJH4</accession>
<evidence type="ECO:0000256" key="13">
    <source>
        <dbReference type="SAM" id="Phobius"/>
    </source>
</evidence>
<gene>
    <name evidence="14" type="ORF">RI129_006034</name>
</gene>
<dbReference type="PANTHER" id="PTHR24292">
    <property type="entry name" value="CYTOCHROME P450"/>
    <property type="match status" value="1"/>
</dbReference>
<comment type="subcellular location">
    <subcellularLocation>
        <location evidence="3">Endoplasmic reticulum membrane</location>
        <topology evidence="3">Peripheral membrane protein</topology>
    </subcellularLocation>
    <subcellularLocation>
        <location evidence="2">Microsome membrane</location>
        <topology evidence="2">Peripheral membrane protein</topology>
    </subcellularLocation>
</comment>
<dbReference type="PANTHER" id="PTHR24292:SF103">
    <property type="entry name" value="CYTOCHROME P450 6BS1"/>
    <property type="match status" value="1"/>
</dbReference>
<dbReference type="PRINTS" id="PR00464">
    <property type="entry name" value="EP450II"/>
</dbReference>
<sequence>MDSFLCYVCYGFLAFVFVLLTLSKRMNGYWKRKEVFTFNPILCFGNAKDVILQRKCLGVNVKEFYDNLKMSGQRFGGYYLLIKPVLVISDLDLVNTVLIKDFDYFSDRPLYVNEDDLLSANIVALKGKKWKKLKSLLNPAFALRKLQMSFNILFRCCEKVEIEVREMVQQSKAIDILDVITRLNLDIIGTSAFGVDLDSAELQKYGRGFLHAQSVKTSLIQILAMLFPEVVNVLKFKVYSEEITEYFVNFVKQVMQYRKDNNIVRNDFMQSLLQLMNGEGSLSVNEIVAHCFAFLLGGFETSSSVGAFCIYELSINQHLQDKVRKEIEHVLQTNDGEITYNTLCQLKFMDKCICGKF</sequence>
<evidence type="ECO:0000256" key="1">
    <source>
        <dbReference type="ARBA" id="ARBA00001971"/>
    </source>
</evidence>
<evidence type="ECO:0000256" key="10">
    <source>
        <dbReference type="ARBA" id="ARBA00023004"/>
    </source>
</evidence>
<keyword evidence="13" id="KW-0812">Transmembrane</keyword>
<keyword evidence="10" id="KW-0408">Iron</keyword>
<keyword evidence="12 13" id="KW-0472">Membrane</keyword>
<evidence type="ECO:0000256" key="3">
    <source>
        <dbReference type="ARBA" id="ARBA00004406"/>
    </source>
</evidence>
<keyword evidence="15" id="KW-1185">Reference proteome</keyword>
<dbReference type="InterPro" id="IPR050476">
    <property type="entry name" value="Insect_CytP450_Detox"/>
</dbReference>
<keyword evidence="13" id="KW-1133">Transmembrane helix</keyword>
<dbReference type="AlphaFoldDB" id="A0AAN7VJH4"/>
<evidence type="ECO:0000313" key="14">
    <source>
        <dbReference type="EMBL" id="KAK5644734.1"/>
    </source>
</evidence>